<name>A0AAE1BA03_9GAST</name>
<sequence>MGLFPNSSSVLIDNYFCMALHPSVLTIPPGKLHSACHPIGGLRHWAFPQVCHSPEICAGDSGADDRAAVLRFQQRKDGAAAFLITSPTFLGGLRIIDIVLG</sequence>
<proteinExistence type="predicted"/>
<dbReference type="Proteomes" id="UP001283361">
    <property type="component" value="Unassembled WGS sequence"/>
</dbReference>
<accession>A0AAE1BA03</accession>
<protein>
    <submittedName>
        <fullName evidence="1">Uncharacterized protein</fullName>
    </submittedName>
</protein>
<gene>
    <name evidence="1" type="ORF">RRG08_047212</name>
</gene>
<evidence type="ECO:0000313" key="1">
    <source>
        <dbReference type="EMBL" id="KAK3801546.1"/>
    </source>
</evidence>
<organism evidence="1 2">
    <name type="scientific">Elysia crispata</name>
    <name type="common">lettuce slug</name>
    <dbReference type="NCBI Taxonomy" id="231223"/>
    <lineage>
        <taxon>Eukaryota</taxon>
        <taxon>Metazoa</taxon>
        <taxon>Spiralia</taxon>
        <taxon>Lophotrochozoa</taxon>
        <taxon>Mollusca</taxon>
        <taxon>Gastropoda</taxon>
        <taxon>Heterobranchia</taxon>
        <taxon>Euthyneura</taxon>
        <taxon>Panpulmonata</taxon>
        <taxon>Sacoglossa</taxon>
        <taxon>Placobranchoidea</taxon>
        <taxon>Plakobranchidae</taxon>
        <taxon>Elysia</taxon>
    </lineage>
</organism>
<dbReference type="AlphaFoldDB" id="A0AAE1BA03"/>
<comment type="caution">
    <text evidence="1">The sequence shown here is derived from an EMBL/GenBank/DDBJ whole genome shotgun (WGS) entry which is preliminary data.</text>
</comment>
<reference evidence="1" key="1">
    <citation type="journal article" date="2023" name="G3 (Bethesda)">
        <title>A reference genome for the long-term kleptoplast-retaining sea slug Elysia crispata morphotype clarki.</title>
        <authorList>
            <person name="Eastman K.E."/>
            <person name="Pendleton A.L."/>
            <person name="Shaikh M.A."/>
            <person name="Suttiyut T."/>
            <person name="Ogas R."/>
            <person name="Tomko P."/>
            <person name="Gavelis G."/>
            <person name="Widhalm J.R."/>
            <person name="Wisecaver J.H."/>
        </authorList>
    </citation>
    <scope>NUCLEOTIDE SEQUENCE</scope>
    <source>
        <strain evidence="1">ECLA1</strain>
    </source>
</reference>
<dbReference type="EMBL" id="JAWDGP010000302">
    <property type="protein sequence ID" value="KAK3801546.1"/>
    <property type="molecule type" value="Genomic_DNA"/>
</dbReference>
<evidence type="ECO:0000313" key="2">
    <source>
        <dbReference type="Proteomes" id="UP001283361"/>
    </source>
</evidence>
<keyword evidence="2" id="KW-1185">Reference proteome</keyword>